<dbReference type="Proteomes" id="UP000269721">
    <property type="component" value="Unassembled WGS sequence"/>
</dbReference>
<evidence type="ECO:0000256" key="1">
    <source>
        <dbReference type="SAM" id="MobiDB-lite"/>
    </source>
</evidence>
<feature type="region of interest" description="Disordered" evidence="1">
    <location>
        <begin position="72"/>
        <end position="94"/>
    </location>
</feature>
<evidence type="ECO:0000313" key="2">
    <source>
        <dbReference type="EMBL" id="RKO89318.1"/>
    </source>
</evidence>
<feature type="region of interest" description="Disordered" evidence="1">
    <location>
        <begin position="1"/>
        <end position="40"/>
    </location>
</feature>
<organism evidence="2 3">
    <name type="scientific">Blyttiomyces helicus</name>
    <dbReference type="NCBI Taxonomy" id="388810"/>
    <lineage>
        <taxon>Eukaryota</taxon>
        <taxon>Fungi</taxon>
        <taxon>Fungi incertae sedis</taxon>
        <taxon>Chytridiomycota</taxon>
        <taxon>Chytridiomycota incertae sedis</taxon>
        <taxon>Chytridiomycetes</taxon>
        <taxon>Chytridiomycetes incertae sedis</taxon>
        <taxon>Blyttiomyces</taxon>
    </lineage>
</organism>
<proteinExistence type="predicted"/>
<accession>A0A4P9WDL0</accession>
<gene>
    <name evidence="2" type="ORF">BDK51DRAFT_37512</name>
</gene>
<protein>
    <submittedName>
        <fullName evidence="2">Uncharacterized protein</fullName>
    </submittedName>
</protein>
<sequence>MKQRRDAVASASAHSLYETSGGLAERWGLPAAPDDSKADGFANVRGGRGFNSISTPLQHADTLGFLAKGVLQRQTSGTDAPRPSKHRNIDPSTPDSLHCLGKAFDARAITRRQSFLPVATLQYRVRRLESVATKKSQENARSREARETPRCGVACWILNESALVTHVASWCNFSRARDADWGETLGSGGKHTFH</sequence>
<reference evidence="3" key="1">
    <citation type="journal article" date="2018" name="Nat. Microbiol.">
        <title>Leveraging single-cell genomics to expand the fungal tree of life.</title>
        <authorList>
            <person name="Ahrendt S.R."/>
            <person name="Quandt C.A."/>
            <person name="Ciobanu D."/>
            <person name="Clum A."/>
            <person name="Salamov A."/>
            <person name="Andreopoulos B."/>
            <person name="Cheng J.F."/>
            <person name="Woyke T."/>
            <person name="Pelin A."/>
            <person name="Henrissat B."/>
            <person name="Reynolds N.K."/>
            <person name="Benny G.L."/>
            <person name="Smith M.E."/>
            <person name="James T.Y."/>
            <person name="Grigoriev I.V."/>
        </authorList>
    </citation>
    <scope>NUCLEOTIDE SEQUENCE [LARGE SCALE GENOMIC DNA]</scope>
</reference>
<dbReference type="EMBL" id="KZ996163">
    <property type="protein sequence ID" value="RKO89318.1"/>
    <property type="molecule type" value="Genomic_DNA"/>
</dbReference>
<keyword evidence="3" id="KW-1185">Reference proteome</keyword>
<evidence type="ECO:0000313" key="3">
    <source>
        <dbReference type="Proteomes" id="UP000269721"/>
    </source>
</evidence>
<name>A0A4P9WDL0_9FUNG</name>
<dbReference type="AlphaFoldDB" id="A0A4P9WDL0"/>